<organism evidence="3 4">
    <name type="scientific">Marasmiellus scandens</name>
    <dbReference type="NCBI Taxonomy" id="2682957"/>
    <lineage>
        <taxon>Eukaryota</taxon>
        <taxon>Fungi</taxon>
        <taxon>Dikarya</taxon>
        <taxon>Basidiomycota</taxon>
        <taxon>Agaricomycotina</taxon>
        <taxon>Agaricomycetes</taxon>
        <taxon>Agaricomycetidae</taxon>
        <taxon>Agaricales</taxon>
        <taxon>Marasmiineae</taxon>
        <taxon>Omphalotaceae</taxon>
        <taxon>Marasmiellus</taxon>
    </lineage>
</organism>
<dbReference type="PANTHER" id="PTHR28133">
    <property type="entry name" value="REQUIRED FOR RESPIRATORY GROWTH PROTEIN 7, MITOCHONDRIAL"/>
    <property type="match status" value="1"/>
</dbReference>
<gene>
    <name evidence="3" type="ORF">VKT23_020305</name>
</gene>
<comment type="caution">
    <text evidence="3">The sequence shown here is derived from an EMBL/GenBank/DDBJ whole genome shotgun (WGS) entry which is preliminary data.</text>
</comment>
<comment type="subcellular location">
    <subcellularLocation>
        <location evidence="1">Mitochondrion</location>
    </subcellularLocation>
</comment>
<name>A0ABR1IL60_9AGAR</name>
<keyword evidence="4" id="KW-1185">Reference proteome</keyword>
<evidence type="ECO:0000256" key="1">
    <source>
        <dbReference type="ARBA" id="ARBA00004173"/>
    </source>
</evidence>
<dbReference type="EMBL" id="JBANRG010000130">
    <property type="protein sequence ID" value="KAK7434174.1"/>
    <property type="molecule type" value="Genomic_DNA"/>
</dbReference>
<dbReference type="PANTHER" id="PTHR28133:SF1">
    <property type="entry name" value="REQUIRED FOR RESPIRATORY GROWTH PROTEIN 7, MITOCHONDRIAL"/>
    <property type="match status" value="1"/>
</dbReference>
<dbReference type="Proteomes" id="UP001498398">
    <property type="component" value="Unassembled WGS sequence"/>
</dbReference>
<dbReference type="Pfam" id="PF10356">
    <property type="entry name" value="RRG7"/>
    <property type="match status" value="1"/>
</dbReference>
<proteinExistence type="predicted"/>
<evidence type="ECO:0000313" key="4">
    <source>
        <dbReference type="Proteomes" id="UP001498398"/>
    </source>
</evidence>
<reference evidence="3 4" key="1">
    <citation type="submission" date="2024-01" db="EMBL/GenBank/DDBJ databases">
        <title>A draft genome for the cacao thread blight pathogen Marasmiellus scandens.</title>
        <authorList>
            <person name="Baruah I.K."/>
            <person name="Leung J."/>
            <person name="Bukari Y."/>
            <person name="Amoako-Attah I."/>
            <person name="Meinhardt L.W."/>
            <person name="Bailey B.A."/>
            <person name="Cohen S.P."/>
        </authorList>
    </citation>
    <scope>NUCLEOTIDE SEQUENCE [LARGE SCALE GENOMIC DNA]</scope>
    <source>
        <strain evidence="3 4">GH-19</strain>
    </source>
</reference>
<sequence>MLPSSPFRAARLLSTSTVHRGNIFEQRCQDILEKNLSMSLRRVGGRDDGGIDLIGWWWLPRSLFSQDTSPSSNGRARMRVVAQCKAEKKKPGPKYVRELEGVVYRYMANDAESASFSDSSSAQERSSEYSGVVGVFLSESPYTKSTLLRTMSSTVPLLLIHIPPLPTDSSYTESSPGSIVWNQALGGTNGLFKSQLDARWSWEIPESHEASPVGIPSLWLNGQRVWTSL</sequence>
<keyword evidence="2" id="KW-0496">Mitochondrion</keyword>
<protein>
    <submittedName>
        <fullName evidence="3">Uncharacterized protein</fullName>
    </submittedName>
</protein>
<accession>A0ABR1IL60</accession>
<evidence type="ECO:0000256" key="2">
    <source>
        <dbReference type="ARBA" id="ARBA00023128"/>
    </source>
</evidence>
<dbReference type="InterPro" id="IPR018828">
    <property type="entry name" value="RRG7"/>
</dbReference>
<evidence type="ECO:0000313" key="3">
    <source>
        <dbReference type="EMBL" id="KAK7434174.1"/>
    </source>
</evidence>